<dbReference type="PANTHER" id="PTHR30237">
    <property type="entry name" value="MURAMOYLTETRAPEPTIDE CARBOXYPEPTIDASE"/>
    <property type="match status" value="1"/>
</dbReference>
<feature type="domain" description="LD-carboxypeptidase C-terminal" evidence="8">
    <location>
        <begin position="179"/>
        <end position="293"/>
    </location>
</feature>
<dbReference type="InterPro" id="IPR003507">
    <property type="entry name" value="S66_fam"/>
</dbReference>
<feature type="active site" description="Nucleophile" evidence="6">
    <location>
        <position position="111"/>
    </location>
</feature>
<keyword evidence="4" id="KW-0378">Hydrolase</keyword>
<keyword evidence="10" id="KW-1185">Reference proteome</keyword>
<feature type="active site" description="Charge relay system" evidence="6">
    <location>
        <position position="278"/>
    </location>
</feature>
<comment type="similarity">
    <text evidence="1">Belongs to the peptidase S66 family.</text>
</comment>
<dbReference type="Gene3D" id="3.40.50.10740">
    <property type="entry name" value="Class I glutamine amidotransferase-like"/>
    <property type="match status" value="1"/>
</dbReference>
<evidence type="ECO:0000256" key="2">
    <source>
        <dbReference type="ARBA" id="ARBA00022645"/>
    </source>
</evidence>
<evidence type="ECO:0000313" key="9">
    <source>
        <dbReference type="EMBL" id="MST51250.1"/>
    </source>
</evidence>
<keyword evidence="2 9" id="KW-0121">Carboxypeptidase</keyword>
<dbReference type="SUPFAM" id="SSF52317">
    <property type="entry name" value="Class I glutamine amidotransferase-like"/>
    <property type="match status" value="1"/>
</dbReference>
<dbReference type="InterPro" id="IPR029062">
    <property type="entry name" value="Class_I_gatase-like"/>
</dbReference>
<dbReference type="InterPro" id="IPR040921">
    <property type="entry name" value="Peptidase_S66C"/>
</dbReference>
<dbReference type="Pfam" id="PF02016">
    <property type="entry name" value="Peptidase_S66"/>
    <property type="match status" value="1"/>
</dbReference>
<proteinExistence type="inferred from homology"/>
<dbReference type="InterPro" id="IPR027478">
    <property type="entry name" value="LdcA_N"/>
</dbReference>
<dbReference type="CDD" id="cd07025">
    <property type="entry name" value="Peptidase_S66"/>
    <property type="match status" value="1"/>
</dbReference>
<evidence type="ECO:0000259" key="8">
    <source>
        <dbReference type="Pfam" id="PF17676"/>
    </source>
</evidence>
<dbReference type="Proteomes" id="UP000474676">
    <property type="component" value="Unassembled WGS sequence"/>
</dbReference>
<dbReference type="SUPFAM" id="SSF141986">
    <property type="entry name" value="LD-carboxypeptidase A C-terminal domain-like"/>
    <property type="match status" value="1"/>
</dbReference>
<dbReference type="Pfam" id="PF17676">
    <property type="entry name" value="Peptidase_S66C"/>
    <property type="match status" value="1"/>
</dbReference>
<feature type="domain" description="LD-carboxypeptidase N-terminal" evidence="7">
    <location>
        <begin position="14"/>
        <end position="131"/>
    </location>
</feature>
<reference evidence="9 10" key="1">
    <citation type="submission" date="2019-08" db="EMBL/GenBank/DDBJ databases">
        <title>In-depth cultivation of the pig gut microbiome towards novel bacterial diversity and tailored functional studies.</title>
        <authorList>
            <person name="Wylensek D."/>
            <person name="Hitch T.C.A."/>
            <person name="Clavel T."/>
        </authorList>
    </citation>
    <scope>NUCLEOTIDE SEQUENCE [LARGE SCALE GENOMIC DNA]</scope>
    <source>
        <strain evidence="9 10">WCA-MUC-591-APC-3H</strain>
    </source>
</reference>
<dbReference type="Gene3D" id="3.50.30.60">
    <property type="entry name" value="LD-carboxypeptidase A C-terminal domain-like"/>
    <property type="match status" value="1"/>
</dbReference>
<gene>
    <name evidence="9" type="ORF">FYJ64_02755</name>
</gene>
<dbReference type="InterPro" id="IPR027461">
    <property type="entry name" value="Carboxypeptidase_A_C_sf"/>
</dbReference>
<dbReference type="InterPro" id="IPR040449">
    <property type="entry name" value="Peptidase_S66_N"/>
</dbReference>
<evidence type="ECO:0000256" key="5">
    <source>
        <dbReference type="ARBA" id="ARBA00022825"/>
    </source>
</evidence>
<dbReference type="EMBL" id="VUMZ01000002">
    <property type="protein sequence ID" value="MST51250.1"/>
    <property type="molecule type" value="Genomic_DNA"/>
</dbReference>
<protein>
    <submittedName>
        <fullName evidence="9">LD-carboxypeptidase</fullName>
    </submittedName>
</protein>
<evidence type="ECO:0000256" key="1">
    <source>
        <dbReference type="ARBA" id="ARBA00010233"/>
    </source>
</evidence>
<evidence type="ECO:0000313" key="10">
    <source>
        <dbReference type="Proteomes" id="UP000474676"/>
    </source>
</evidence>
<dbReference type="GO" id="GO:0008236">
    <property type="term" value="F:serine-type peptidase activity"/>
    <property type="evidence" value="ECO:0007669"/>
    <property type="project" value="UniProtKB-KW"/>
</dbReference>
<accession>A0A6L5Y390</accession>
<name>A0A6L5Y390_9FIRM</name>
<evidence type="ECO:0000256" key="4">
    <source>
        <dbReference type="ARBA" id="ARBA00022801"/>
    </source>
</evidence>
<evidence type="ECO:0000256" key="6">
    <source>
        <dbReference type="PIRSR" id="PIRSR028757-1"/>
    </source>
</evidence>
<sequence>MMKFPRKLMKGGTIGLVSPSSPVDRQREEACIKVIEDMGYRVKAADNIAMGADGYLAGPDRRRADGVNEMFRDPEVDAIFCVRGGDGSARIMEYLDWDAIASNPKIFVGYSDVTNLHLMLSQKCGMVSFHGPMVSSNIVDHFDDVTRSSLFDTINATEDFLYRNPAELEIGVLCPGKASGPLTGGNLTLLAASIGTPYEVDTEGKILFIEEVHTHLSNMDRLMSQLRNSGKLARAKGILLGQFTDCESDGGDYLMYDMFWDMTADLDIPVMYGISSGHGFPMTTLPIGAQCSIDTEDRTIRFHVER</sequence>
<keyword evidence="3" id="KW-0645">Protease</keyword>
<dbReference type="AlphaFoldDB" id="A0A6L5Y390"/>
<dbReference type="PIRSF" id="PIRSF028757">
    <property type="entry name" value="LD-carboxypeptidase"/>
    <property type="match status" value="1"/>
</dbReference>
<evidence type="ECO:0000259" key="7">
    <source>
        <dbReference type="Pfam" id="PF02016"/>
    </source>
</evidence>
<evidence type="ECO:0000256" key="3">
    <source>
        <dbReference type="ARBA" id="ARBA00022670"/>
    </source>
</evidence>
<feature type="active site" description="Charge relay system" evidence="6">
    <location>
        <position position="210"/>
    </location>
</feature>
<dbReference type="PANTHER" id="PTHR30237:SF2">
    <property type="entry name" value="MUREIN TETRAPEPTIDE CARBOXYPEPTIDASE"/>
    <property type="match status" value="1"/>
</dbReference>
<organism evidence="9 10">
    <name type="scientific">Hornefia butyriciproducens</name>
    <dbReference type="NCBI Taxonomy" id="2652293"/>
    <lineage>
        <taxon>Bacteria</taxon>
        <taxon>Bacillati</taxon>
        <taxon>Bacillota</taxon>
        <taxon>Clostridia</taxon>
        <taxon>Peptostreptococcales</taxon>
        <taxon>Anaerovoracaceae</taxon>
        <taxon>Hornefia</taxon>
    </lineage>
</organism>
<dbReference type="GO" id="GO:0006508">
    <property type="term" value="P:proteolysis"/>
    <property type="evidence" value="ECO:0007669"/>
    <property type="project" value="UniProtKB-KW"/>
</dbReference>
<dbReference type="GO" id="GO:0004180">
    <property type="term" value="F:carboxypeptidase activity"/>
    <property type="evidence" value="ECO:0007669"/>
    <property type="project" value="UniProtKB-KW"/>
</dbReference>
<comment type="caution">
    <text evidence="9">The sequence shown here is derived from an EMBL/GenBank/DDBJ whole genome shotgun (WGS) entry which is preliminary data.</text>
</comment>
<keyword evidence="5" id="KW-0720">Serine protease</keyword>